<evidence type="ECO:0000256" key="15">
    <source>
        <dbReference type="SAM" id="Coils"/>
    </source>
</evidence>
<evidence type="ECO:0000256" key="3">
    <source>
        <dbReference type="ARBA" id="ARBA00010728"/>
    </source>
</evidence>
<dbReference type="PROSITE" id="PS50862">
    <property type="entry name" value="AA_TRNA_LIGASE_II"/>
    <property type="match status" value="1"/>
</dbReference>
<protein>
    <recommendedName>
        <fullName evidence="12">Serine--tRNA ligase</fullName>
        <ecNumber evidence="12">6.1.1.11</ecNumber>
    </recommendedName>
    <alternativeName>
        <fullName evidence="12">Seryl-tRNA synthetase</fullName>
        <shortName evidence="12">SerRS</shortName>
    </alternativeName>
    <alternativeName>
        <fullName evidence="12">Seryl-tRNA(Ser/Sec) synthetase</fullName>
    </alternativeName>
</protein>
<feature type="binding site" evidence="12 13">
    <location>
        <position position="284"/>
    </location>
    <ligand>
        <name>L-serine</name>
        <dbReference type="ChEBI" id="CHEBI:33384"/>
    </ligand>
</feature>
<gene>
    <name evidence="12" type="primary">serS</name>
    <name evidence="17" type="ORF">dsat_0472</name>
</gene>
<dbReference type="Pfam" id="PF00587">
    <property type="entry name" value="tRNA-synt_2b"/>
    <property type="match status" value="1"/>
</dbReference>
<dbReference type="Proteomes" id="UP000014975">
    <property type="component" value="Unassembled WGS sequence"/>
</dbReference>
<dbReference type="NCBIfam" id="TIGR00414">
    <property type="entry name" value="serS"/>
    <property type="match status" value="1"/>
</dbReference>
<dbReference type="UniPathway" id="UPA00906">
    <property type="reaction ID" value="UER00895"/>
</dbReference>
<feature type="coiled-coil region" evidence="15">
    <location>
        <begin position="30"/>
        <end position="102"/>
    </location>
</feature>
<dbReference type="GO" id="GO:0016260">
    <property type="term" value="P:selenocysteine biosynthetic process"/>
    <property type="evidence" value="ECO:0007669"/>
    <property type="project" value="UniProtKB-UniRule"/>
</dbReference>
<organism evidence="17 18">
    <name type="scientific">Alkalidesulfovibrio alkalitolerans DSM 16529</name>
    <dbReference type="NCBI Taxonomy" id="1121439"/>
    <lineage>
        <taxon>Bacteria</taxon>
        <taxon>Pseudomonadati</taxon>
        <taxon>Thermodesulfobacteriota</taxon>
        <taxon>Desulfovibrionia</taxon>
        <taxon>Desulfovibrionales</taxon>
        <taxon>Desulfovibrionaceae</taxon>
        <taxon>Alkalidesulfovibrio</taxon>
    </lineage>
</organism>
<name>S7T8V3_9BACT</name>
<dbReference type="PANTHER" id="PTHR43697">
    <property type="entry name" value="SERYL-TRNA SYNTHETASE"/>
    <property type="match status" value="1"/>
</dbReference>
<comment type="similarity">
    <text evidence="3 12">Belongs to the class-II aminoacyl-tRNA synthetase family. Type-1 seryl-tRNA synthetase subfamily.</text>
</comment>
<dbReference type="InterPro" id="IPR002314">
    <property type="entry name" value="aa-tRNA-synt_IIb"/>
</dbReference>
<dbReference type="InterPro" id="IPR033729">
    <property type="entry name" value="SerRS_core"/>
</dbReference>
<dbReference type="Pfam" id="PF02403">
    <property type="entry name" value="Seryl_tRNA_N"/>
    <property type="match status" value="1"/>
</dbReference>
<dbReference type="InterPro" id="IPR002317">
    <property type="entry name" value="Ser-tRNA-ligase_type_1"/>
</dbReference>
<keyword evidence="8 12" id="KW-0648">Protein biosynthesis</keyword>
<keyword evidence="6 12" id="KW-0547">Nucleotide-binding</keyword>
<dbReference type="InterPro" id="IPR015866">
    <property type="entry name" value="Ser-tRNA-synth_1_N"/>
</dbReference>
<dbReference type="InterPro" id="IPR006195">
    <property type="entry name" value="aa-tRNA-synth_II"/>
</dbReference>
<evidence type="ECO:0000256" key="5">
    <source>
        <dbReference type="ARBA" id="ARBA00022598"/>
    </source>
</evidence>
<keyword evidence="7 12" id="KW-0067">ATP-binding</keyword>
<dbReference type="EMBL" id="ATHI01000026">
    <property type="protein sequence ID" value="EPR33031.1"/>
    <property type="molecule type" value="Genomic_DNA"/>
</dbReference>
<evidence type="ECO:0000256" key="10">
    <source>
        <dbReference type="ARBA" id="ARBA00047929"/>
    </source>
</evidence>
<feature type="binding site" evidence="13">
    <location>
        <position position="230"/>
    </location>
    <ligand>
        <name>L-serine</name>
        <dbReference type="ChEBI" id="CHEBI:33384"/>
    </ligand>
</feature>
<proteinExistence type="inferred from homology"/>
<sequence length="425" mass="46473">MLDIRFVRNNPEKVREALAKRGAAIDMGGYDALDAKRRAVISEVEELKARRNQASKEVAQAKRTGGDASAIIEGLAGLSERIKALDEEAAAIDAEVQDLLLAMPNIPHESVPVGKSEADNPVVRTFGEPTRFSFPARDHVDLGVALHGIDFERAAKISGARFAVLSGWAAALERALTQFMLDLHTRSHCYREVMPPVIVNTRAMTGTGQLPKFAADLFKLAETDYWLIPTAEVPVTNLYAGETLAAEALPLDHCAFTPCFRSEAGSYGRDTRGLIRLHQFNKVELVRFVRPEESYQRLEELTGHAEAVLKALGLPYRVIELCTGDLGFSAAKTYDIEVWLPGQNAYREISSCSNFEDFQARRAGIRFKEKGGKGSALVHTLNGSGLAVGRTMVAVIENGQQEDGSVVIPEALRPYMGGLDIVRPV</sequence>
<evidence type="ECO:0000256" key="9">
    <source>
        <dbReference type="ARBA" id="ARBA00023146"/>
    </source>
</evidence>
<dbReference type="SUPFAM" id="SSF46589">
    <property type="entry name" value="tRNA-binding arm"/>
    <property type="match status" value="1"/>
</dbReference>
<feature type="binding site" evidence="12 14">
    <location>
        <begin position="348"/>
        <end position="351"/>
    </location>
    <ligand>
        <name>ATP</name>
        <dbReference type="ChEBI" id="CHEBI:30616"/>
    </ligand>
</feature>
<dbReference type="EC" id="6.1.1.11" evidence="12"/>
<dbReference type="InterPro" id="IPR045864">
    <property type="entry name" value="aa-tRNA-synth_II/BPL/LPL"/>
</dbReference>
<comment type="caution">
    <text evidence="17">The sequence shown here is derived from an EMBL/GenBank/DDBJ whole genome shotgun (WGS) entry which is preliminary data.</text>
</comment>
<dbReference type="OrthoDB" id="9804647at2"/>
<dbReference type="PATRIC" id="fig|1121439.3.peg.1826"/>
<feature type="binding site" evidence="13">
    <location>
        <position position="261"/>
    </location>
    <ligand>
        <name>L-serine</name>
        <dbReference type="ChEBI" id="CHEBI:33384"/>
    </ligand>
</feature>
<dbReference type="Gene3D" id="3.30.930.10">
    <property type="entry name" value="Bira Bifunctional Protein, Domain 2"/>
    <property type="match status" value="1"/>
</dbReference>
<evidence type="ECO:0000256" key="4">
    <source>
        <dbReference type="ARBA" id="ARBA00022490"/>
    </source>
</evidence>
<evidence type="ECO:0000313" key="18">
    <source>
        <dbReference type="Proteomes" id="UP000014975"/>
    </source>
</evidence>
<dbReference type="GO" id="GO:0004828">
    <property type="term" value="F:serine-tRNA ligase activity"/>
    <property type="evidence" value="ECO:0007669"/>
    <property type="project" value="UniProtKB-UniRule"/>
</dbReference>
<reference evidence="17 18" key="1">
    <citation type="journal article" date="2013" name="Genome Announc.">
        <title>Draft genome sequences for three mercury-methylating, sulfate-reducing bacteria.</title>
        <authorList>
            <person name="Brown S.D."/>
            <person name="Hurt R.A.Jr."/>
            <person name="Gilmour C.C."/>
            <person name="Elias D.A."/>
        </authorList>
    </citation>
    <scope>NUCLEOTIDE SEQUENCE [LARGE SCALE GENOMIC DNA]</scope>
    <source>
        <strain evidence="17 18">DSM 16529</strain>
    </source>
</reference>
<evidence type="ECO:0000256" key="2">
    <source>
        <dbReference type="ARBA" id="ARBA00005045"/>
    </source>
</evidence>
<dbReference type="AlphaFoldDB" id="S7T8V3"/>
<comment type="subunit">
    <text evidence="12">Homodimer. The tRNA molecule binds across the dimer.</text>
</comment>
<keyword evidence="15" id="KW-0175">Coiled coil</keyword>
<comment type="catalytic activity">
    <reaction evidence="11 12">
        <text>tRNA(Ser) + L-serine + ATP = L-seryl-tRNA(Ser) + AMP + diphosphate + H(+)</text>
        <dbReference type="Rhea" id="RHEA:12292"/>
        <dbReference type="Rhea" id="RHEA-COMP:9669"/>
        <dbReference type="Rhea" id="RHEA-COMP:9703"/>
        <dbReference type="ChEBI" id="CHEBI:15378"/>
        <dbReference type="ChEBI" id="CHEBI:30616"/>
        <dbReference type="ChEBI" id="CHEBI:33019"/>
        <dbReference type="ChEBI" id="CHEBI:33384"/>
        <dbReference type="ChEBI" id="CHEBI:78442"/>
        <dbReference type="ChEBI" id="CHEBI:78533"/>
        <dbReference type="ChEBI" id="CHEBI:456215"/>
        <dbReference type="EC" id="6.1.1.11"/>
    </reaction>
</comment>
<dbReference type="eggNOG" id="COG0172">
    <property type="taxonomic scope" value="Bacteria"/>
</dbReference>
<evidence type="ECO:0000256" key="6">
    <source>
        <dbReference type="ARBA" id="ARBA00022741"/>
    </source>
</evidence>
<dbReference type="PRINTS" id="PR00981">
    <property type="entry name" value="TRNASYNTHSER"/>
</dbReference>
<dbReference type="PANTHER" id="PTHR43697:SF1">
    <property type="entry name" value="SERINE--TRNA LIGASE"/>
    <property type="match status" value="1"/>
</dbReference>
<keyword evidence="5 12" id="KW-0436">Ligase</keyword>
<dbReference type="GO" id="GO:0005737">
    <property type="term" value="C:cytoplasm"/>
    <property type="evidence" value="ECO:0007669"/>
    <property type="project" value="UniProtKB-SubCell"/>
</dbReference>
<dbReference type="STRING" id="1121439.dsat_0472"/>
<evidence type="ECO:0000256" key="11">
    <source>
        <dbReference type="ARBA" id="ARBA00048823"/>
    </source>
</evidence>
<comment type="caution">
    <text evidence="12">Lacks conserved residue(s) required for the propagation of feature annotation.</text>
</comment>
<evidence type="ECO:0000256" key="7">
    <source>
        <dbReference type="ARBA" id="ARBA00022840"/>
    </source>
</evidence>
<dbReference type="GO" id="GO:0005524">
    <property type="term" value="F:ATP binding"/>
    <property type="evidence" value="ECO:0007669"/>
    <property type="project" value="UniProtKB-UniRule"/>
</dbReference>
<comment type="domain">
    <text evidence="12">Consists of two distinct domains, a catalytic core and a N-terminal extension that is involved in tRNA binding.</text>
</comment>
<evidence type="ECO:0000256" key="1">
    <source>
        <dbReference type="ARBA" id="ARBA00004496"/>
    </source>
</evidence>
<feature type="binding site" evidence="13">
    <location>
        <position position="382"/>
    </location>
    <ligand>
        <name>L-serine</name>
        <dbReference type="ChEBI" id="CHEBI:33384"/>
    </ligand>
</feature>
<evidence type="ECO:0000256" key="12">
    <source>
        <dbReference type="HAMAP-Rule" id="MF_00176"/>
    </source>
</evidence>
<dbReference type="SUPFAM" id="SSF55681">
    <property type="entry name" value="Class II aaRS and biotin synthetases"/>
    <property type="match status" value="1"/>
</dbReference>
<evidence type="ECO:0000259" key="16">
    <source>
        <dbReference type="PROSITE" id="PS50862"/>
    </source>
</evidence>
<keyword evidence="18" id="KW-1185">Reference proteome</keyword>
<feature type="binding site" evidence="12 14">
    <location>
        <begin position="261"/>
        <end position="263"/>
    </location>
    <ligand>
        <name>ATP</name>
        <dbReference type="ChEBI" id="CHEBI:30616"/>
    </ligand>
</feature>
<comment type="catalytic activity">
    <reaction evidence="10 12">
        <text>tRNA(Sec) + L-serine + ATP = L-seryl-tRNA(Sec) + AMP + diphosphate + H(+)</text>
        <dbReference type="Rhea" id="RHEA:42580"/>
        <dbReference type="Rhea" id="RHEA-COMP:9742"/>
        <dbReference type="Rhea" id="RHEA-COMP:10128"/>
        <dbReference type="ChEBI" id="CHEBI:15378"/>
        <dbReference type="ChEBI" id="CHEBI:30616"/>
        <dbReference type="ChEBI" id="CHEBI:33019"/>
        <dbReference type="ChEBI" id="CHEBI:33384"/>
        <dbReference type="ChEBI" id="CHEBI:78442"/>
        <dbReference type="ChEBI" id="CHEBI:78533"/>
        <dbReference type="ChEBI" id="CHEBI:456215"/>
        <dbReference type="EC" id="6.1.1.11"/>
    </reaction>
</comment>
<evidence type="ECO:0000256" key="13">
    <source>
        <dbReference type="PIRSR" id="PIRSR001529-1"/>
    </source>
</evidence>
<feature type="binding site" evidence="12">
    <location>
        <begin position="230"/>
        <end position="232"/>
    </location>
    <ligand>
        <name>L-serine</name>
        <dbReference type="ChEBI" id="CHEBI:33384"/>
    </ligand>
</feature>
<comment type="subcellular location">
    <subcellularLocation>
        <location evidence="1 12">Cytoplasm</location>
    </subcellularLocation>
</comment>
<dbReference type="Gene3D" id="1.10.287.40">
    <property type="entry name" value="Serine-tRNA synthetase, tRNA binding domain"/>
    <property type="match status" value="1"/>
</dbReference>
<keyword evidence="9 12" id="KW-0030">Aminoacyl-tRNA synthetase</keyword>
<keyword evidence="4 12" id="KW-0963">Cytoplasm</keyword>
<evidence type="ECO:0000256" key="14">
    <source>
        <dbReference type="PIRSR" id="PIRSR001529-2"/>
    </source>
</evidence>
<comment type="function">
    <text evidence="12">Catalyzes the attachment of serine to tRNA(Ser). Is also able to aminoacylate tRNA(Sec) with serine, to form the misacylated tRNA L-seryl-tRNA(Sec), which will be further converted into selenocysteinyl-tRNA(Sec).</text>
</comment>
<dbReference type="InterPro" id="IPR042103">
    <property type="entry name" value="SerRS_1_N_sf"/>
</dbReference>
<feature type="binding site" evidence="12">
    <location>
        <position position="384"/>
    </location>
    <ligand>
        <name>L-serine</name>
        <dbReference type="ChEBI" id="CHEBI:33384"/>
    </ligand>
</feature>
<evidence type="ECO:0000313" key="17">
    <source>
        <dbReference type="EMBL" id="EPR33031.1"/>
    </source>
</evidence>
<dbReference type="InterPro" id="IPR010978">
    <property type="entry name" value="tRNA-bd_arm"/>
</dbReference>
<dbReference type="CDD" id="cd00770">
    <property type="entry name" value="SerRS_core"/>
    <property type="match status" value="1"/>
</dbReference>
<dbReference type="HAMAP" id="MF_00176">
    <property type="entry name" value="Ser_tRNA_synth_type1"/>
    <property type="match status" value="1"/>
</dbReference>
<dbReference type="GO" id="GO:0006434">
    <property type="term" value="P:seryl-tRNA aminoacylation"/>
    <property type="evidence" value="ECO:0007669"/>
    <property type="project" value="UniProtKB-UniRule"/>
</dbReference>
<evidence type="ECO:0000256" key="8">
    <source>
        <dbReference type="ARBA" id="ARBA00022917"/>
    </source>
</evidence>
<comment type="pathway">
    <text evidence="2 12">Aminoacyl-tRNA biosynthesis; selenocysteinyl-tRNA(Sec) biosynthesis; L-seryl-tRNA(Sec) from L-serine and tRNA(Sec): step 1/1.</text>
</comment>
<dbReference type="PIRSF" id="PIRSF001529">
    <property type="entry name" value="Ser-tRNA-synth_IIa"/>
    <property type="match status" value="1"/>
</dbReference>
<accession>S7T8V3</accession>
<feature type="domain" description="Aminoacyl-transfer RNA synthetases class-II family profile" evidence="16">
    <location>
        <begin position="172"/>
        <end position="409"/>
    </location>
</feature>
<dbReference type="RefSeq" id="WP_020887166.1">
    <property type="nucleotide sequence ID" value="NZ_ATHI01000026.1"/>
</dbReference>